<gene>
    <name evidence="1" type="ORF">A8709_20620</name>
</gene>
<proteinExistence type="predicted"/>
<dbReference type="Pfam" id="PF20074">
    <property type="entry name" value="DUF6470"/>
    <property type="match status" value="1"/>
</dbReference>
<evidence type="ECO:0000313" key="1">
    <source>
        <dbReference type="EMBL" id="OCT13151.1"/>
    </source>
</evidence>
<evidence type="ECO:0000313" key="2">
    <source>
        <dbReference type="Proteomes" id="UP000093309"/>
    </source>
</evidence>
<dbReference type="AlphaFoldDB" id="A0A1C0ZYD9"/>
<name>A0A1C0ZYD9_9BACL</name>
<dbReference type="STRING" id="512399.A8709_20620"/>
<dbReference type="InterPro" id="IPR045527">
    <property type="entry name" value="DUF6470"/>
</dbReference>
<dbReference type="Proteomes" id="UP000093309">
    <property type="component" value="Unassembled WGS sequence"/>
</dbReference>
<protein>
    <submittedName>
        <fullName evidence="1">Uncharacterized protein</fullName>
    </submittedName>
</protein>
<dbReference type="RefSeq" id="WP_065854569.1">
    <property type="nucleotide sequence ID" value="NZ_LYPC01000025.1"/>
</dbReference>
<comment type="caution">
    <text evidence="1">The sequence shown here is derived from an EMBL/GenBank/DDBJ whole genome shotgun (WGS) entry which is preliminary data.</text>
</comment>
<dbReference type="OrthoDB" id="2112831at2"/>
<dbReference type="EMBL" id="LYPC01000025">
    <property type="protein sequence ID" value="OCT13151.1"/>
    <property type="molecule type" value="Genomic_DNA"/>
</dbReference>
<organism evidence="1 2">
    <name type="scientific">Paenibacillus pectinilyticus</name>
    <dbReference type="NCBI Taxonomy" id="512399"/>
    <lineage>
        <taxon>Bacteria</taxon>
        <taxon>Bacillati</taxon>
        <taxon>Bacillota</taxon>
        <taxon>Bacilli</taxon>
        <taxon>Bacillales</taxon>
        <taxon>Paenibacillaceae</taxon>
        <taxon>Paenibacillus</taxon>
    </lineage>
</organism>
<reference evidence="2" key="1">
    <citation type="submission" date="2016-05" db="EMBL/GenBank/DDBJ databases">
        <title>Paenibacillus oryzae. sp. nov., isolated from the rice root.</title>
        <authorList>
            <person name="Zhang J."/>
            <person name="Zhang X."/>
        </authorList>
    </citation>
    <scope>NUCLEOTIDE SEQUENCE [LARGE SCALE GENOMIC DNA]</scope>
    <source>
        <strain evidence="2">KCTC13222</strain>
    </source>
</reference>
<keyword evidence="2" id="KW-1185">Reference proteome</keyword>
<sequence length="189" mass="20952">MSAIPPIRLDIQPAKMGIDIQRGQWDIRQPQPTMEMHTTPTTIEMSSPQGEIHIDQSRAWDALGIGSNITFMNRIYSQSKDIALQGIASIVAKGNRLAAIEKGGNPIADMAAERAFEPSSMNYLGEASYDNVDLDYTPHKVEIEVNPGHVSIEVTPHFPEISYTPGKVSFYVQQYPKAEMIPPEIDTKV</sequence>
<accession>A0A1C0ZYD9</accession>